<protein>
    <submittedName>
        <fullName evidence="5">Succinyl-diaminopimelate desuccinylase</fullName>
        <ecNumber evidence="5">3.5.1.18</ecNumber>
    </submittedName>
</protein>
<gene>
    <name evidence="5" type="primary">dapE_3</name>
    <name evidence="5" type="ORF">DF168_01512</name>
</gene>
<keyword evidence="1" id="KW-0645">Protease</keyword>
<proteinExistence type="predicted"/>
<reference evidence="5 6" key="1">
    <citation type="submission" date="2018-06" db="EMBL/GenBank/DDBJ databases">
        <title>Draft Genome Sequence of a Novel Marine Bacterium Related to the Verrucomicrobia.</title>
        <authorList>
            <person name="Vosseberg J."/>
            <person name="Martijn J."/>
            <person name="Ettema T.J.G."/>
        </authorList>
    </citation>
    <scope>NUCLEOTIDE SEQUENCE [LARGE SCALE GENOMIC DNA]</scope>
    <source>
        <strain evidence="5">TARA_B100001123</strain>
    </source>
</reference>
<keyword evidence="3 5" id="KW-0378">Hydrolase</keyword>
<feature type="domain" description="Peptidase M20 dimerisation" evidence="4">
    <location>
        <begin position="181"/>
        <end position="338"/>
    </location>
</feature>
<name>A0A2Z4AGQ3_9BACT</name>
<dbReference type="EMBL" id="CP029803">
    <property type="protein sequence ID" value="AWT60306.1"/>
    <property type="molecule type" value="Genomic_DNA"/>
</dbReference>
<dbReference type="GO" id="GO:0046872">
    <property type="term" value="F:metal ion binding"/>
    <property type="evidence" value="ECO:0007669"/>
    <property type="project" value="UniProtKB-KW"/>
</dbReference>
<dbReference type="AlphaFoldDB" id="A0A2Z4AGQ3"/>
<dbReference type="PANTHER" id="PTHR43270">
    <property type="entry name" value="BETA-ALA-HIS DIPEPTIDASE"/>
    <property type="match status" value="1"/>
</dbReference>
<evidence type="ECO:0000256" key="1">
    <source>
        <dbReference type="ARBA" id="ARBA00022670"/>
    </source>
</evidence>
<dbReference type="EC" id="3.5.1.18" evidence="5"/>
<keyword evidence="2" id="KW-0479">Metal-binding</keyword>
<dbReference type="Pfam" id="PF07687">
    <property type="entry name" value="M20_dimer"/>
    <property type="match status" value="1"/>
</dbReference>
<dbReference type="Gene3D" id="3.30.70.360">
    <property type="match status" value="1"/>
</dbReference>
<evidence type="ECO:0000259" key="4">
    <source>
        <dbReference type="Pfam" id="PF07687"/>
    </source>
</evidence>
<dbReference type="NCBIfam" id="NF006579">
    <property type="entry name" value="PRK09104.1"/>
    <property type="match status" value="1"/>
</dbReference>
<dbReference type="InterPro" id="IPR011650">
    <property type="entry name" value="Peptidase_M20_dimer"/>
</dbReference>
<dbReference type="GO" id="GO:0006508">
    <property type="term" value="P:proteolysis"/>
    <property type="evidence" value="ECO:0007669"/>
    <property type="project" value="UniProtKB-KW"/>
</dbReference>
<dbReference type="KEGG" id="mtar:DF168_01512"/>
<dbReference type="InterPro" id="IPR002933">
    <property type="entry name" value="Peptidase_M20"/>
</dbReference>
<dbReference type="Gene3D" id="3.40.630.10">
    <property type="entry name" value="Zn peptidases"/>
    <property type="match status" value="1"/>
</dbReference>
<dbReference type="GO" id="GO:0009014">
    <property type="term" value="F:succinyl-diaminopimelate desuccinylase activity"/>
    <property type="evidence" value="ECO:0007669"/>
    <property type="project" value="UniProtKB-EC"/>
</dbReference>
<evidence type="ECO:0000256" key="3">
    <source>
        <dbReference type="ARBA" id="ARBA00022801"/>
    </source>
</evidence>
<sequence length="457" mass="49810">MFEPIEAIEEFVRCKSVSTDPTYGEGMEQSRQYVVRLLEGLGLSVETVNTPLHPIVLGSRTGPSSWPHVIIYGHYDVQPPDPIENWTSPPFEPEVRGNRLYGRGAVDNKGPLLAHISAVGKLLEKHAELPLKITFLIEGEEEIGSPSFSGFLQNYKDRLQADFVLLSDTASVSPEQLVITTGLRGILSLELKVKGPRVDLHSGIHGGVVMNPIQAVTEICASLHDSDGRINIPGFYNDVLDASDWEREELCSIADNKDDYLKLLGTKAFHTERMIDPFEAIRFRPTIEFNGIGGGYSGEGTKTVIPSSAFAKISCRLVPNQDPVRIQDLLIGFLREKCSSKVSLEILEGHCGEPYLVVPPGKGNTPTDQSPILAKAFQAAEQSIQEVTGRKPLYLREGGSIPIIADLKKVVGLDSIMIGLCLPEDNLHSPNESIHLGIFENGCAVSEGILGRLAGVS</sequence>
<evidence type="ECO:0000313" key="5">
    <source>
        <dbReference type="EMBL" id="AWT60306.1"/>
    </source>
</evidence>
<evidence type="ECO:0000313" key="6">
    <source>
        <dbReference type="Proteomes" id="UP000247465"/>
    </source>
</evidence>
<dbReference type="SUPFAM" id="SSF53187">
    <property type="entry name" value="Zn-dependent exopeptidases"/>
    <property type="match status" value="1"/>
</dbReference>
<organism evidence="5 6">
    <name type="scientific">Candidatus Moanibacter tarae</name>
    <dbReference type="NCBI Taxonomy" id="2200854"/>
    <lineage>
        <taxon>Bacteria</taxon>
        <taxon>Pseudomonadati</taxon>
        <taxon>Verrucomicrobiota</taxon>
        <taxon>Opitutia</taxon>
        <taxon>Puniceicoccales</taxon>
        <taxon>Puniceicoccales incertae sedis</taxon>
        <taxon>Candidatus Moanibacter</taxon>
    </lineage>
</organism>
<dbReference type="PANTHER" id="PTHR43270:SF12">
    <property type="entry name" value="SUCCINYL-DIAMINOPIMELATE DESUCCINYLASE"/>
    <property type="match status" value="1"/>
</dbReference>
<dbReference type="GO" id="GO:0008233">
    <property type="term" value="F:peptidase activity"/>
    <property type="evidence" value="ECO:0007669"/>
    <property type="project" value="UniProtKB-KW"/>
</dbReference>
<dbReference type="Proteomes" id="UP000247465">
    <property type="component" value="Chromosome"/>
</dbReference>
<dbReference type="InterPro" id="IPR051458">
    <property type="entry name" value="Cyt/Met_Dipeptidase"/>
</dbReference>
<accession>A0A2Z4AGQ3</accession>
<dbReference type="Pfam" id="PF01546">
    <property type="entry name" value="Peptidase_M20"/>
    <property type="match status" value="1"/>
</dbReference>
<evidence type="ECO:0000256" key="2">
    <source>
        <dbReference type="ARBA" id="ARBA00022723"/>
    </source>
</evidence>